<dbReference type="InterPro" id="IPR050765">
    <property type="entry name" value="Riboflavin_Biosynth_HTPR"/>
</dbReference>
<dbReference type="PANTHER" id="PTHR38011:SF11">
    <property type="entry name" value="2,5-DIAMINO-6-RIBOSYLAMINO-4(3H)-PYRIMIDINONE 5'-PHOSPHATE REDUCTASE"/>
    <property type="match status" value="1"/>
</dbReference>
<keyword evidence="3" id="KW-1185">Reference proteome</keyword>
<dbReference type="GO" id="GO:0004146">
    <property type="term" value="F:dihydrofolate reductase activity"/>
    <property type="evidence" value="ECO:0007669"/>
    <property type="project" value="UniProtKB-EC"/>
</dbReference>
<sequence>MVKVSVFIGTSLDGFIARENGDIDWLDDANKQVTPGEDFGFKSFLESVDQIIMGRKTFDQVMNFDNWPYNNTKMIVLTSKNIEIPEKLRETVTTSNTSSPEQLIKELSDQSINHIYIDGGIVIQDFLSARLVDEITVTIVPILIGKGKSFTGLLLKDSSLKHLKTTVYNFGFVQIKYKINK</sequence>
<accession>A0A654LY76</accession>
<dbReference type="AlphaFoldDB" id="A0A654LY76"/>
<dbReference type="GO" id="GO:0009231">
    <property type="term" value="P:riboflavin biosynthetic process"/>
    <property type="evidence" value="ECO:0007669"/>
    <property type="project" value="InterPro"/>
</dbReference>
<organism evidence="2 3">
    <name type="scientific">Candidatus Nitrosocosmicus oleophilus</name>
    <dbReference type="NCBI Taxonomy" id="1353260"/>
    <lineage>
        <taxon>Archaea</taxon>
        <taxon>Nitrososphaerota</taxon>
        <taxon>Nitrososphaeria</taxon>
        <taxon>Nitrososphaerales</taxon>
        <taxon>Nitrososphaeraceae</taxon>
        <taxon>Candidatus Nitrosocosmicus</taxon>
    </lineage>
</organism>
<evidence type="ECO:0000259" key="1">
    <source>
        <dbReference type="Pfam" id="PF01872"/>
    </source>
</evidence>
<gene>
    <name evidence="2" type="primary">folA_2</name>
    <name evidence="2" type="ORF">NMY3_01068</name>
</gene>
<keyword evidence="2" id="KW-0560">Oxidoreductase</keyword>
<dbReference type="EC" id="1.5.1.3" evidence="2"/>
<proteinExistence type="predicted"/>
<evidence type="ECO:0000313" key="2">
    <source>
        <dbReference type="EMBL" id="ALI35273.1"/>
    </source>
</evidence>
<dbReference type="Proteomes" id="UP000058925">
    <property type="component" value="Chromosome"/>
</dbReference>
<name>A0A654LY76_9ARCH</name>
<evidence type="ECO:0000313" key="3">
    <source>
        <dbReference type="Proteomes" id="UP000058925"/>
    </source>
</evidence>
<dbReference type="Pfam" id="PF01872">
    <property type="entry name" value="RibD_C"/>
    <property type="match status" value="1"/>
</dbReference>
<dbReference type="GeneID" id="60421179"/>
<dbReference type="InterPro" id="IPR024072">
    <property type="entry name" value="DHFR-like_dom_sf"/>
</dbReference>
<protein>
    <submittedName>
        <fullName evidence="2">Dihydrofolate reductase</fullName>
        <ecNumber evidence="2">1.5.1.3</ecNumber>
    </submittedName>
</protein>
<dbReference type="InterPro" id="IPR002734">
    <property type="entry name" value="RibDG_C"/>
</dbReference>
<feature type="domain" description="Bacterial bifunctional deaminase-reductase C-terminal" evidence="1">
    <location>
        <begin position="3"/>
        <end position="166"/>
    </location>
</feature>
<dbReference type="GO" id="GO:0008703">
    <property type="term" value="F:5-amino-6-(5-phosphoribosylamino)uracil reductase activity"/>
    <property type="evidence" value="ECO:0007669"/>
    <property type="project" value="InterPro"/>
</dbReference>
<dbReference type="RefSeq" id="WP_196817778.1">
    <property type="nucleotide sequence ID" value="NZ_CP012850.1"/>
</dbReference>
<dbReference type="Gene3D" id="3.40.430.10">
    <property type="entry name" value="Dihydrofolate Reductase, subunit A"/>
    <property type="match status" value="1"/>
</dbReference>
<dbReference type="OrthoDB" id="7348at2157"/>
<dbReference type="EMBL" id="CP012850">
    <property type="protein sequence ID" value="ALI35273.1"/>
    <property type="molecule type" value="Genomic_DNA"/>
</dbReference>
<dbReference type="SUPFAM" id="SSF53597">
    <property type="entry name" value="Dihydrofolate reductase-like"/>
    <property type="match status" value="1"/>
</dbReference>
<dbReference type="PANTHER" id="PTHR38011">
    <property type="entry name" value="DIHYDROFOLATE REDUCTASE FAMILY PROTEIN (AFU_ORTHOLOGUE AFUA_8G06820)"/>
    <property type="match status" value="1"/>
</dbReference>
<dbReference type="KEGG" id="taa:NMY3_01068"/>
<reference evidence="3" key="1">
    <citation type="submission" date="2015-10" db="EMBL/GenBank/DDBJ databases">
        <title>Niche specialization of a soil ammonia-oxidizing archaeon, Candidatus Nitrosocosmicus oleophilus.</title>
        <authorList>
            <person name="Jung M.-Y."/>
            <person name="Rhee S.-K."/>
        </authorList>
    </citation>
    <scope>NUCLEOTIDE SEQUENCE [LARGE SCALE GENOMIC DNA]</scope>
    <source>
        <strain evidence="3">MY3</strain>
    </source>
</reference>